<dbReference type="PANTHER" id="PTHR33121:SF79">
    <property type="entry name" value="CYCLIC DI-GMP PHOSPHODIESTERASE PDED-RELATED"/>
    <property type="match status" value="1"/>
</dbReference>
<keyword evidence="1" id="KW-0812">Transmembrane</keyword>
<evidence type="ECO:0000313" key="5">
    <source>
        <dbReference type="Proteomes" id="UP000092627"/>
    </source>
</evidence>
<gene>
    <name evidence="4" type="primary">gmr_14</name>
    <name evidence="4" type="ORF">MAQ5080_02569</name>
</gene>
<name>A0A1A8TKX9_9GAMM</name>
<dbReference type="PROSITE" id="PS50887">
    <property type="entry name" value="GGDEF"/>
    <property type="match status" value="1"/>
</dbReference>
<dbReference type="PANTHER" id="PTHR33121">
    <property type="entry name" value="CYCLIC DI-GMP PHOSPHODIESTERASE PDEF"/>
    <property type="match status" value="1"/>
</dbReference>
<sequence>MLLNFLKQFFVIDDAEHESGDPKSFRISALRILLSASLLVVSAFTLHSTLLLDGTDSAYLVTASGIGCSLLLILLLASSRNFDRHASLILMATIAVSGVVLVGFSEQSSSLQLGVILLYSLPLLTRLFYRFKVSLFFSVANLITLAMSLHLSQSVGSAALTSTTFSGLYAQLLVFALFNVALPMAISRLIKTLQRSINRLKELAKSINHHSDLYEEIFEHTGTPTLLCDKRGVIIKLNQKALDLFPSVACEAIEGTKINDWIASISDSSNRFFWQSNVSECVLKSNTKNFLEVHRSSLTTHGHYVLHLQDITHLRALTEELENTQQTNSRLAHFDSLTRLPNHQNFCNQVNHRIHNVSDYYTGAMFIIRISQFKLLNKQYGRDQANRVILNFSRTLQSRLSDKTISGRLRGVKFACFMPVGQTYLIQRNLRTLIKSVLPEQIRIGDDVLNIDYQIGVAYYQNEGETAEELLERCEMALEYSTSAERIAFFDQQLEAKLIQEHKLGLALGEAIKNKQIQLWLQPQVVSSGDIRSFEALARWQLEDGTFVSPIVFIKLAEELGLLPKLAENLLKQLVAVLEEWHAESIKTPIAFNLAGQELMNDVFFALMMSMTSERPWLSEMLELEITETSPVMTNPLIHKRLRALSQYGYSIAIDDFGTGQASMGQLIDIPANILKIDRRFVAPLPDDKRHLDIVKSTVQLARSLNMSVIAEGIETREQANLLIGLGCDTLQGYYFGKPSPISEWTCNQHEKAKQLRMVY</sequence>
<feature type="domain" description="EAL" evidence="2">
    <location>
        <begin position="501"/>
        <end position="753"/>
    </location>
</feature>
<keyword evidence="1" id="KW-1133">Transmembrane helix</keyword>
<evidence type="ECO:0000256" key="1">
    <source>
        <dbReference type="SAM" id="Phobius"/>
    </source>
</evidence>
<keyword evidence="1" id="KW-0472">Membrane</keyword>
<feature type="transmembrane region" description="Helical" evidence="1">
    <location>
        <begin position="58"/>
        <end position="76"/>
    </location>
</feature>
<dbReference type="EMBL" id="FLOC01000015">
    <property type="protein sequence ID" value="SBS33398.1"/>
    <property type="molecule type" value="Genomic_DNA"/>
</dbReference>
<dbReference type="GO" id="GO:0071111">
    <property type="term" value="F:cyclic-guanylate-specific phosphodiesterase activity"/>
    <property type="evidence" value="ECO:0007669"/>
    <property type="project" value="UniProtKB-EC"/>
</dbReference>
<dbReference type="EC" id="3.1.4.52" evidence="4"/>
<dbReference type="InterPro" id="IPR029787">
    <property type="entry name" value="Nucleotide_cyclase"/>
</dbReference>
<protein>
    <submittedName>
        <fullName evidence="4">Cyclic di-GMP phosphodiesterase Gmr</fullName>
        <ecNumber evidence="4">3.1.4.52</ecNumber>
    </submittedName>
</protein>
<dbReference type="SUPFAM" id="SSF55073">
    <property type="entry name" value="Nucleotide cyclase"/>
    <property type="match status" value="1"/>
</dbReference>
<dbReference type="InterPro" id="IPR043128">
    <property type="entry name" value="Rev_trsase/Diguanyl_cyclase"/>
</dbReference>
<reference evidence="4 5" key="1">
    <citation type="submission" date="2016-06" db="EMBL/GenBank/DDBJ databases">
        <authorList>
            <person name="Kjaerup R.B."/>
            <person name="Dalgaard T.S."/>
            <person name="Juul-Madsen H.R."/>
        </authorList>
    </citation>
    <scope>NUCLEOTIDE SEQUENCE [LARGE SCALE GENOMIC DNA]</scope>
    <source>
        <strain evidence="4 5">CECT 5080</strain>
    </source>
</reference>
<feature type="transmembrane region" description="Helical" evidence="1">
    <location>
        <begin position="168"/>
        <end position="190"/>
    </location>
</feature>
<dbReference type="InterPro" id="IPR001633">
    <property type="entry name" value="EAL_dom"/>
</dbReference>
<feature type="transmembrane region" description="Helical" evidence="1">
    <location>
        <begin position="136"/>
        <end position="156"/>
    </location>
</feature>
<evidence type="ECO:0000259" key="2">
    <source>
        <dbReference type="PROSITE" id="PS50883"/>
    </source>
</evidence>
<dbReference type="Pfam" id="PF00563">
    <property type="entry name" value="EAL"/>
    <property type="match status" value="1"/>
</dbReference>
<dbReference type="STRING" id="295068.MAQ5080_02569"/>
<dbReference type="InterPro" id="IPR000160">
    <property type="entry name" value="GGDEF_dom"/>
</dbReference>
<dbReference type="Gene3D" id="3.30.70.270">
    <property type="match status" value="1"/>
</dbReference>
<keyword evidence="4" id="KW-0378">Hydrolase</keyword>
<accession>A0A1A8TKX9</accession>
<evidence type="ECO:0000259" key="3">
    <source>
        <dbReference type="PROSITE" id="PS50887"/>
    </source>
</evidence>
<feature type="domain" description="GGDEF" evidence="3">
    <location>
        <begin position="361"/>
        <end position="492"/>
    </location>
</feature>
<evidence type="ECO:0000313" key="4">
    <source>
        <dbReference type="EMBL" id="SBS33398.1"/>
    </source>
</evidence>
<dbReference type="Gene3D" id="3.20.20.450">
    <property type="entry name" value="EAL domain"/>
    <property type="match status" value="1"/>
</dbReference>
<dbReference type="SMART" id="SM00267">
    <property type="entry name" value="GGDEF"/>
    <property type="match status" value="1"/>
</dbReference>
<proteinExistence type="predicted"/>
<dbReference type="CDD" id="cd01948">
    <property type="entry name" value="EAL"/>
    <property type="match status" value="1"/>
</dbReference>
<dbReference type="Proteomes" id="UP000092627">
    <property type="component" value="Unassembled WGS sequence"/>
</dbReference>
<dbReference type="InterPro" id="IPR035919">
    <property type="entry name" value="EAL_sf"/>
</dbReference>
<keyword evidence="5" id="KW-1185">Reference proteome</keyword>
<dbReference type="PROSITE" id="PS50883">
    <property type="entry name" value="EAL"/>
    <property type="match status" value="1"/>
</dbReference>
<dbReference type="SUPFAM" id="SSF141868">
    <property type="entry name" value="EAL domain-like"/>
    <property type="match status" value="1"/>
</dbReference>
<organism evidence="4 5">
    <name type="scientific">Marinomonas aquimarina</name>
    <dbReference type="NCBI Taxonomy" id="295068"/>
    <lineage>
        <taxon>Bacteria</taxon>
        <taxon>Pseudomonadati</taxon>
        <taxon>Pseudomonadota</taxon>
        <taxon>Gammaproteobacteria</taxon>
        <taxon>Oceanospirillales</taxon>
        <taxon>Oceanospirillaceae</taxon>
        <taxon>Marinomonas</taxon>
    </lineage>
</organism>
<feature type="transmembrane region" description="Helical" evidence="1">
    <location>
        <begin position="32"/>
        <end position="52"/>
    </location>
</feature>
<dbReference type="OrthoDB" id="6324269at2"/>
<feature type="transmembrane region" description="Helical" evidence="1">
    <location>
        <begin position="88"/>
        <end position="105"/>
    </location>
</feature>
<dbReference type="NCBIfam" id="TIGR00254">
    <property type="entry name" value="GGDEF"/>
    <property type="match status" value="1"/>
</dbReference>
<dbReference type="Pfam" id="PF00990">
    <property type="entry name" value="GGDEF"/>
    <property type="match status" value="1"/>
</dbReference>
<dbReference type="InterPro" id="IPR050706">
    <property type="entry name" value="Cyclic-di-GMP_PDE-like"/>
</dbReference>
<dbReference type="SMART" id="SM00052">
    <property type="entry name" value="EAL"/>
    <property type="match status" value="1"/>
</dbReference>
<dbReference type="AlphaFoldDB" id="A0A1A8TKX9"/>